<dbReference type="InterPro" id="IPR050373">
    <property type="entry name" value="Fibrinogen_C-term_domain"/>
</dbReference>
<dbReference type="SMART" id="SM00186">
    <property type="entry name" value="FBG"/>
    <property type="match status" value="1"/>
</dbReference>
<dbReference type="Gene3D" id="4.10.530.10">
    <property type="entry name" value="Gamma-fibrinogen Carboxyl Terminal Fragment, domain 2"/>
    <property type="match status" value="1"/>
</dbReference>
<dbReference type="EMBL" id="JARKIK010000018">
    <property type="protein sequence ID" value="KAK8745924.1"/>
    <property type="molecule type" value="Genomic_DNA"/>
</dbReference>
<keyword evidence="2" id="KW-0732">Signal</keyword>
<dbReference type="PANTHER" id="PTHR19143">
    <property type="entry name" value="FIBRINOGEN/TENASCIN/ANGIOPOEITIN"/>
    <property type="match status" value="1"/>
</dbReference>
<reference evidence="4" key="2">
    <citation type="submission" date="2024-01" db="EMBL/GenBank/DDBJ databases">
        <authorList>
            <person name="He J."/>
            <person name="Wang M."/>
            <person name="Zheng J."/>
            <person name="Liu Z."/>
        </authorList>
    </citation>
    <scope>NUCLEOTIDE SEQUENCE</scope>
    <source>
        <strain evidence="4">ZL_2023a</strain>
        <tissue evidence="4">Muscle</tissue>
    </source>
</reference>
<evidence type="ECO:0000313" key="4">
    <source>
        <dbReference type="EMBL" id="KAK8745926.1"/>
    </source>
</evidence>
<gene>
    <name evidence="4" type="ORF">OTU49_000119</name>
</gene>
<keyword evidence="5" id="KW-1185">Reference proteome</keyword>
<dbReference type="InterPro" id="IPR014716">
    <property type="entry name" value="Fibrinogen_a/b/g_C_1"/>
</dbReference>
<feature type="signal peptide" evidence="2">
    <location>
        <begin position="1"/>
        <end position="18"/>
    </location>
</feature>
<reference evidence="4 5" key="1">
    <citation type="journal article" date="2024" name="BMC Genomics">
        <title>Genome assembly of redclaw crayfish (Cherax quadricarinatus) provides insights into its immune adaptation and hypoxia tolerance.</title>
        <authorList>
            <person name="Liu Z."/>
            <person name="Zheng J."/>
            <person name="Li H."/>
            <person name="Fang K."/>
            <person name="Wang S."/>
            <person name="He J."/>
            <person name="Zhou D."/>
            <person name="Weng S."/>
            <person name="Chi M."/>
            <person name="Gu Z."/>
            <person name="He J."/>
            <person name="Li F."/>
            <person name="Wang M."/>
        </authorList>
    </citation>
    <scope>NUCLEOTIDE SEQUENCE [LARGE SCALE GENOMIC DNA]</scope>
    <source>
        <strain evidence="4">ZL_2023a</strain>
    </source>
</reference>
<dbReference type="Pfam" id="PF00147">
    <property type="entry name" value="Fibrinogen_C"/>
    <property type="match status" value="1"/>
</dbReference>
<evidence type="ECO:0000256" key="1">
    <source>
        <dbReference type="SAM" id="MobiDB-lite"/>
    </source>
</evidence>
<feature type="domain" description="Fibrinogen C-terminal" evidence="3">
    <location>
        <begin position="110"/>
        <end position="325"/>
    </location>
</feature>
<name>A0AAW0Y3D2_CHEQU</name>
<feature type="compositionally biased region" description="Low complexity" evidence="1">
    <location>
        <begin position="31"/>
        <end position="90"/>
    </location>
</feature>
<sequence>MRITWACLWMGVLGVSTATNLNNLPGEAAAQDAQPFQQDAQPFQQDAQPFQQDSQPFQQDAQPFQQDAQPFQQDVQSFQQDAQPFQQDAQLAKDNEKNQTEGGAVRPSPGTSAARPRDCADHLIRGSTTSGIYEVYPFTCTCSQPVKVWCDMETDGGGWTVFLNRQKQTTQENFNRTWAEYKEGFGNLSGEYYLGNEFLYKLTARQDFAFRLDLEYQTSGNKYYTYSNVRVDNEASRYRLTSHGHSSGTVSSNCFHLGYYGFTTYDNYNVNSIGNCSSAIGGGWWYYSGCLYGNPTSSYNQGLNYTCYYSTSIVTKLQVKIRPSVCDTASKTVYINSKNCNSCQSSYN</sequence>
<dbReference type="PANTHER" id="PTHR19143:SF458">
    <property type="entry name" value="FIBRINOGEN C-TERMINAL DOMAIN-CONTAINING PROTEIN-RELATED"/>
    <property type="match status" value="1"/>
</dbReference>
<dbReference type="NCBIfam" id="NF040941">
    <property type="entry name" value="GGGWT_bact"/>
    <property type="match status" value="1"/>
</dbReference>
<organism evidence="4 5">
    <name type="scientific">Cherax quadricarinatus</name>
    <name type="common">Australian red claw crayfish</name>
    <dbReference type="NCBI Taxonomy" id="27406"/>
    <lineage>
        <taxon>Eukaryota</taxon>
        <taxon>Metazoa</taxon>
        <taxon>Ecdysozoa</taxon>
        <taxon>Arthropoda</taxon>
        <taxon>Crustacea</taxon>
        <taxon>Multicrustacea</taxon>
        <taxon>Malacostraca</taxon>
        <taxon>Eumalacostraca</taxon>
        <taxon>Eucarida</taxon>
        <taxon>Decapoda</taxon>
        <taxon>Pleocyemata</taxon>
        <taxon>Astacidea</taxon>
        <taxon>Parastacoidea</taxon>
        <taxon>Parastacidae</taxon>
        <taxon>Cherax</taxon>
    </lineage>
</organism>
<dbReference type="GO" id="GO:0005615">
    <property type="term" value="C:extracellular space"/>
    <property type="evidence" value="ECO:0007669"/>
    <property type="project" value="TreeGrafter"/>
</dbReference>
<dbReference type="EMBL" id="JARKIK010000018">
    <property type="protein sequence ID" value="KAK8745926.1"/>
    <property type="molecule type" value="Genomic_DNA"/>
</dbReference>
<feature type="region of interest" description="Disordered" evidence="1">
    <location>
        <begin position="31"/>
        <end position="117"/>
    </location>
</feature>
<evidence type="ECO:0000256" key="2">
    <source>
        <dbReference type="SAM" id="SignalP"/>
    </source>
</evidence>
<evidence type="ECO:0000259" key="3">
    <source>
        <dbReference type="PROSITE" id="PS51406"/>
    </source>
</evidence>
<dbReference type="Gene3D" id="3.90.215.10">
    <property type="entry name" value="Gamma Fibrinogen, chain A, domain 1"/>
    <property type="match status" value="1"/>
</dbReference>
<proteinExistence type="predicted"/>
<evidence type="ECO:0000313" key="5">
    <source>
        <dbReference type="Proteomes" id="UP001445076"/>
    </source>
</evidence>
<feature type="chain" id="PRO_5044717510" description="Fibrinogen C-terminal domain-containing protein" evidence="2">
    <location>
        <begin position="19"/>
        <end position="348"/>
    </location>
</feature>
<dbReference type="InterPro" id="IPR036056">
    <property type="entry name" value="Fibrinogen-like_C"/>
</dbReference>
<accession>A0AAW0Y3D2</accession>
<dbReference type="PROSITE" id="PS51406">
    <property type="entry name" value="FIBRINOGEN_C_2"/>
    <property type="match status" value="1"/>
</dbReference>
<protein>
    <recommendedName>
        <fullName evidence="3">Fibrinogen C-terminal domain-containing protein</fullName>
    </recommendedName>
</protein>
<comment type="caution">
    <text evidence="4">The sequence shown here is derived from an EMBL/GenBank/DDBJ whole genome shotgun (WGS) entry which is preliminary data.</text>
</comment>
<dbReference type="AlphaFoldDB" id="A0AAW0Y3D2"/>
<dbReference type="SUPFAM" id="SSF56496">
    <property type="entry name" value="Fibrinogen C-terminal domain-like"/>
    <property type="match status" value="1"/>
</dbReference>
<dbReference type="InterPro" id="IPR002181">
    <property type="entry name" value="Fibrinogen_a/b/g_C_dom"/>
</dbReference>
<dbReference type="Proteomes" id="UP001445076">
    <property type="component" value="Unassembled WGS sequence"/>
</dbReference>